<organism evidence="7 8">
    <name type="scientific">Intoshia linei</name>
    <dbReference type="NCBI Taxonomy" id="1819745"/>
    <lineage>
        <taxon>Eukaryota</taxon>
        <taxon>Metazoa</taxon>
        <taxon>Spiralia</taxon>
        <taxon>Lophotrochozoa</taxon>
        <taxon>Mesozoa</taxon>
        <taxon>Orthonectida</taxon>
        <taxon>Rhopaluridae</taxon>
        <taxon>Intoshia</taxon>
    </lineage>
</organism>
<dbReference type="PIRSF" id="PIRSF017179">
    <property type="entry name" value="RISC-Tudor-SN"/>
    <property type="match status" value="1"/>
</dbReference>
<feature type="domain" description="TNase-like" evidence="6">
    <location>
        <begin position="167"/>
        <end position="304"/>
    </location>
</feature>
<dbReference type="InterPro" id="IPR035437">
    <property type="entry name" value="SNase_OB-fold_sf"/>
</dbReference>
<comment type="subcellular location">
    <subcellularLocation>
        <location evidence="1 4">Cytoplasm</location>
    </subcellularLocation>
</comment>
<sequence>MDRKIVKQIISSDSVRIRGQPVRGPPAEETLNFSHLTLPRTARRTDNQIILDEPYAWTTREFLRKLLVGKYIRYKVDFVASDRKYCTIYTDSNENVAHILVRNGLARIRRPKRKITMDALKDIIGLEETAQTAGLGVWSKSPTNNCIRNIQWKIEDLNAFTAKYQNTKLKAIIEFTRGGSTFRAYFPELAIYSMTLISGIKCPSMPSKDVTNLQPMQPFADQAEFFTTARLLQRDVQLCIDSNLDNALLVTVHHPTYDIACELLEEGFAYINNATIVYLKPELRNKYRECEKNARDNNKKIWKDRNASNITTSKQNIVYENATVISAIRGNSLELEFDDGSVKRVFFSNIKSPISDNTFSANTSMSNAYSLFDSPYEFEAREYLRTNYVGKVVQMYTSYTLPQNGQLKEKLYAIIKFKNVDIREQLIKLGLSTVRKFRHDSEQMHLDQLYDAQQYATNRKLGMHSDKNPKNLQIVDLTNQKKLLQNYSVMIRNAPFVAVVERILTGSRFKLYLPNESKIINFLLAGVECPKPPIVTADNKIADTGEMYGKEVLQYSKKYFLQRTVEIKIDAANNSNFIGWLILPDKSNASISLLSEGLAFVHQRADRTTYYSKLLEAQEKAKKEMKNLWSEQTTENNTYIHLEDGVNNVISKISPVVNNREMEIRSHEPNCSDYKNFANNKNEYTTINNSISHQEHVITAAPNNIGKLKPNDNLSMNANYINCHLDNTPTIREKSDHFYTSYDPRNDSDRYNSNTTISIRENGMPEYYVIVTRVLDDFSFFAQNADTSFERDNLMADMKTEFDNNTSHIPFNPVIGRLCASRFSDGEWYRAMVEKISKNQISIFYYDYGNRENASVARLAELPQRFHILPRQCNHYRLAYVGCVPIKSMQKECVNLFSANVLHQRLKLTQVYTINNDNYAILTQPDNSQTDFALNMVKNGLAILSVSEIEPPPSDIYNKYLIAQQSAKSGRMNMWQYGDIRFVEEDDNQFGYQKK</sequence>
<dbReference type="InterPro" id="IPR002999">
    <property type="entry name" value="Tudor"/>
</dbReference>
<evidence type="ECO:0000256" key="2">
    <source>
        <dbReference type="ARBA" id="ARBA00022490"/>
    </source>
</evidence>
<evidence type="ECO:0000256" key="1">
    <source>
        <dbReference type="ARBA" id="ARBA00004496"/>
    </source>
</evidence>
<dbReference type="PROSITE" id="PS50830">
    <property type="entry name" value="TNASE_3"/>
    <property type="match status" value="4"/>
</dbReference>
<dbReference type="Proteomes" id="UP000078046">
    <property type="component" value="Unassembled WGS sequence"/>
</dbReference>
<accession>A0A177B363</accession>
<feature type="domain" description="TNase-like" evidence="6">
    <location>
        <begin position="318"/>
        <end position="466"/>
    </location>
</feature>
<dbReference type="Gene3D" id="2.40.50.90">
    <property type="match status" value="5"/>
</dbReference>
<dbReference type="SUPFAM" id="SSF50199">
    <property type="entry name" value="Staphylococcal nuclease"/>
    <property type="match status" value="5"/>
</dbReference>
<dbReference type="GO" id="GO:0005634">
    <property type="term" value="C:nucleus"/>
    <property type="evidence" value="ECO:0007669"/>
    <property type="project" value="TreeGrafter"/>
</dbReference>
<dbReference type="PROSITE" id="PS50304">
    <property type="entry name" value="TUDOR"/>
    <property type="match status" value="1"/>
</dbReference>
<dbReference type="GO" id="GO:0031332">
    <property type="term" value="C:RNAi effector complex"/>
    <property type="evidence" value="ECO:0007669"/>
    <property type="project" value="InterPro"/>
</dbReference>
<proteinExistence type="predicted"/>
<dbReference type="OrthoDB" id="10023235at2759"/>
<dbReference type="GO" id="GO:0003723">
    <property type="term" value="F:RNA binding"/>
    <property type="evidence" value="ECO:0007669"/>
    <property type="project" value="UniProtKB-UniRule"/>
</dbReference>
<evidence type="ECO:0000259" key="5">
    <source>
        <dbReference type="PROSITE" id="PS50304"/>
    </source>
</evidence>
<dbReference type="PANTHER" id="PTHR12302:SF2">
    <property type="entry name" value="STAPHYLOCOCCAL NUCLEASE DOMAIN-CONTAINING PROTEIN 1"/>
    <property type="match status" value="1"/>
</dbReference>
<feature type="domain" description="TNase-like" evidence="6">
    <location>
        <begin position="1"/>
        <end position="140"/>
    </location>
</feature>
<evidence type="ECO:0000259" key="6">
    <source>
        <dbReference type="PROSITE" id="PS50830"/>
    </source>
</evidence>
<evidence type="ECO:0000256" key="4">
    <source>
        <dbReference type="PIRNR" id="PIRNR017179"/>
    </source>
</evidence>
<keyword evidence="2 4" id="KW-0963">Cytoplasm</keyword>
<evidence type="ECO:0000313" key="8">
    <source>
        <dbReference type="Proteomes" id="UP000078046"/>
    </source>
</evidence>
<dbReference type="GO" id="GO:0031047">
    <property type="term" value="P:regulatory ncRNA-mediated gene silencing"/>
    <property type="evidence" value="ECO:0007669"/>
    <property type="project" value="UniProtKB-UniRule"/>
</dbReference>
<dbReference type="AlphaFoldDB" id="A0A177B363"/>
<evidence type="ECO:0000256" key="3">
    <source>
        <dbReference type="ARBA" id="ARBA00022737"/>
    </source>
</evidence>
<keyword evidence="8" id="KW-1185">Reference proteome</keyword>
<dbReference type="InterPro" id="IPR016071">
    <property type="entry name" value="Staphylococal_nuclease_OB-fold"/>
</dbReference>
<dbReference type="GO" id="GO:0005829">
    <property type="term" value="C:cytosol"/>
    <property type="evidence" value="ECO:0007669"/>
    <property type="project" value="UniProtKB-UniRule"/>
</dbReference>
<gene>
    <name evidence="7" type="ORF">A3Q56_03538</name>
</gene>
<comment type="caution">
    <text evidence="7">The sequence shown here is derived from an EMBL/GenBank/DDBJ whole genome shotgun (WGS) entry which is preliminary data.</text>
</comment>
<dbReference type="EMBL" id="LWCA01000398">
    <property type="protein sequence ID" value="OAF68719.1"/>
    <property type="molecule type" value="Genomic_DNA"/>
</dbReference>
<dbReference type="Gene3D" id="2.30.30.140">
    <property type="match status" value="1"/>
</dbReference>
<dbReference type="FunFam" id="2.30.30.140:FF:000018">
    <property type="entry name" value="Serine/threonine-protein kinase 31"/>
    <property type="match status" value="1"/>
</dbReference>
<protein>
    <submittedName>
        <fullName evidence="7">Uncharacterized protein</fullName>
    </submittedName>
</protein>
<dbReference type="SUPFAM" id="SSF63748">
    <property type="entry name" value="Tudor/PWWP/MBT"/>
    <property type="match status" value="1"/>
</dbReference>
<dbReference type="GO" id="GO:0004518">
    <property type="term" value="F:nuclease activity"/>
    <property type="evidence" value="ECO:0007669"/>
    <property type="project" value="TreeGrafter"/>
</dbReference>
<dbReference type="InterPro" id="IPR016685">
    <property type="entry name" value="Silence_cplx_Nase-comp_TudorSN"/>
</dbReference>
<name>A0A177B363_9BILA</name>
<dbReference type="GO" id="GO:0006402">
    <property type="term" value="P:mRNA catabolic process"/>
    <property type="evidence" value="ECO:0007669"/>
    <property type="project" value="UniProtKB-UniRule"/>
</dbReference>
<feature type="domain" description="Tudor" evidence="5">
    <location>
        <begin position="812"/>
        <end position="869"/>
    </location>
</feature>
<feature type="domain" description="TNase-like" evidence="6">
    <location>
        <begin position="494"/>
        <end position="631"/>
    </location>
</feature>
<evidence type="ECO:0000313" key="7">
    <source>
        <dbReference type="EMBL" id="OAF68719.1"/>
    </source>
</evidence>
<dbReference type="SMART" id="SM00333">
    <property type="entry name" value="TUDOR"/>
    <property type="match status" value="1"/>
</dbReference>
<dbReference type="Pfam" id="PF00565">
    <property type="entry name" value="SNase"/>
    <property type="match status" value="5"/>
</dbReference>
<dbReference type="SMART" id="SM00318">
    <property type="entry name" value="SNc"/>
    <property type="match status" value="4"/>
</dbReference>
<keyword evidence="3" id="KW-0677">Repeat</keyword>
<reference evidence="7 8" key="1">
    <citation type="submission" date="2016-04" db="EMBL/GenBank/DDBJ databases">
        <title>The genome of Intoshia linei affirms orthonectids as highly simplified spiralians.</title>
        <authorList>
            <person name="Mikhailov K.V."/>
            <person name="Slusarev G.S."/>
            <person name="Nikitin M.A."/>
            <person name="Logacheva M.D."/>
            <person name="Penin A."/>
            <person name="Aleoshin V."/>
            <person name="Panchin Y.V."/>
        </authorList>
    </citation>
    <scope>NUCLEOTIDE SEQUENCE [LARGE SCALE GENOMIC DNA]</scope>
    <source>
        <strain evidence="7">Intl2013</strain>
        <tissue evidence="7">Whole animal</tissue>
    </source>
</reference>
<dbReference type="PANTHER" id="PTHR12302">
    <property type="entry name" value="EBNA2 BINDING PROTEIN P100"/>
    <property type="match status" value="1"/>
</dbReference>
<dbReference type="Pfam" id="PF00567">
    <property type="entry name" value="TUDOR"/>
    <property type="match status" value="1"/>
</dbReference>